<dbReference type="EMBL" id="JAGMUV010000019">
    <property type="protein sequence ID" value="KAH7127474.1"/>
    <property type="molecule type" value="Genomic_DNA"/>
</dbReference>
<dbReference type="GO" id="GO:0016705">
    <property type="term" value="F:oxidoreductase activity, acting on paired donors, with incorporation or reduction of molecular oxygen"/>
    <property type="evidence" value="ECO:0007669"/>
    <property type="project" value="InterPro"/>
</dbReference>
<dbReference type="InterPro" id="IPR002401">
    <property type="entry name" value="Cyt_P450_E_grp-I"/>
</dbReference>
<dbReference type="InterPro" id="IPR050121">
    <property type="entry name" value="Cytochrome_P450_monoxygenase"/>
</dbReference>
<keyword evidence="3" id="KW-0408">Iron</keyword>
<dbReference type="PRINTS" id="PR00463">
    <property type="entry name" value="EP450I"/>
</dbReference>
<dbReference type="InterPro" id="IPR036396">
    <property type="entry name" value="Cyt_P450_sf"/>
</dbReference>
<dbReference type="OrthoDB" id="2789670at2759"/>
<evidence type="ECO:0000313" key="6">
    <source>
        <dbReference type="Proteomes" id="UP000738349"/>
    </source>
</evidence>
<gene>
    <name evidence="5" type="ORF">EDB81DRAFT_907815</name>
</gene>
<dbReference type="Gene3D" id="1.10.630.10">
    <property type="entry name" value="Cytochrome P450"/>
    <property type="match status" value="1"/>
</dbReference>
<proteinExistence type="predicted"/>
<dbReference type="Pfam" id="PF00067">
    <property type="entry name" value="p450"/>
    <property type="match status" value="1"/>
</dbReference>
<accession>A0A9P9IQG9</accession>
<keyword evidence="6" id="KW-1185">Reference proteome</keyword>
<dbReference type="InterPro" id="IPR001128">
    <property type="entry name" value="Cyt_P450"/>
</dbReference>
<dbReference type="Proteomes" id="UP000738349">
    <property type="component" value="Unassembled WGS sequence"/>
</dbReference>
<evidence type="ECO:0000256" key="1">
    <source>
        <dbReference type="ARBA" id="ARBA00022617"/>
    </source>
</evidence>
<evidence type="ECO:0000256" key="3">
    <source>
        <dbReference type="ARBA" id="ARBA00023004"/>
    </source>
</evidence>
<dbReference type="AlphaFoldDB" id="A0A9P9IQG9"/>
<name>A0A9P9IQG9_9HYPO</name>
<dbReference type="GO" id="GO:0020037">
    <property type="term" value="F:heme binding"/>
    <property type="evidence" value="ECO:0007669"/>
    <property type="project" value="InterPro"/>
</dbReference>
<keyword evidence="1" id="KW-0349">Heme</keyword>
<dbReference type="SUPFAM" id="SSF48264">
    <property type="entry name" value="Cytochrome P450"/>
    <property type="match status" value="1"/>
</dbReference>
<comment type="caution">
    <text evidence="5">The sequence shown here is derived from an EMBL/GenBank/DDBJ whole genome shotgun (WGS) entry which is preliminary data.</text>
</comment>
<dbReference type="PANTHER" id="PTHR24305">
    <property type="entry name" value="CYTOCHROME P450"/>
    <property type="match status" value="1"/>
</dbReference>
<evidence type="ECO:0000256" key="2">
    <source>
        <dbReference type="ARBA" id="ARBA00022723"/>
    </source>
</evidence>
<keyword evidence="4" id="KW-0472">Membrane</keyword>
<evidence type="ECO:0000313" key="5">
    <source>
        <dbReference type="EMBL" id="KAH7127474.1"/>
    </source>
</evidence>
<dbReference type="PANTHER" id="PTHR24305:SF172">
    <property type="entry name" value="P450, PUTATIVE (EUROFUNG)-RELATED"/>
    <property type="match status" value="1"/>
</dbReference>
<protein>
    <submittedName>
        <fullName evidence="5">Cytochrome P450</fullName>
    </submittedName>
</protein>
<feature type="transmembrane region" description="Helical" evidence="4">
    <location>
        <begin position="6"/>
        <end position="25"/>
    </location>
</feature>
<organism evidence="5 6">
    <name type="scientific">Dactylonectria macrodidyma</name>
    <dbReference type="NCBI Taxonomy" id="307937"/>
    <lineage>
        <taxon>Eukaryota</taxon>
        <taxon>Fungi</taxon>
        <taxon>Dikarya</taxon>
        <taxon>Ascomycota</taxon>
        <taxon>Pezizomycotina</taxon>
        <taxon>Sordariomycetes</taxon>
        <taxon>Hypocreomycetidae</taxon>
        <taxon>Hypocreales</taxon>
        <taxon>Nectriaceae</taxon>
        <taxon>Dactylonectria</taxon>
    </lineage>
</organism>
<keyword evidence="2" id="KW-0479">Metal-binding</keyword>
<keyword evidence="4" id="KW-1133">Transmembrane helix</keyword>
<reference evidence="5" key="1">
    <citation type="journal article" date="2021" name="Nat. Commun.">
        <title>Genetic determinants of endophytism in the Arabidopsis root mycobiome.</title>
        <authorList>
            <person name="Mesny F."/>
            <person name="Miyauchi S."/>
            <person name="Thiergart T."/>
            <person name="Pickel B."/>
            <person name="Atanasova L."/>
            <person name="Karlsson M."/>
            <person name="Huettel B."/>
            <person name="Barry K.W."/>
            <person name="Haridas S."/>
            <person name="Chen C."/>
            <person name="Bauer D."/>
            <person name="Andreopoulos W."/>
            <person name="Pangilinan J."/>
            <person name="LaButti K."/>
            <person name="Riley R."/>
            <person name="Lipzen A."/>
            <person name="Clum A."/>
            <person name="Drula E."/>
            <person name="Henrissat B."/>
            <person name="Kohler A."/>
            <person name="Grigoriev I.V."/>
            <person name="Martin F.M."/>
            <person name="Hacquard S."/>
        </authorList>
    </citation>
    <scope>NUCLEOTIDE SEQUENCE</scope>
    <source>
        <strain evidence="5">MPI-CAGE-AT-0147</strain>
    </source>
</reference>
<sequence>MAYSASQAGLIAVTLAVLTPAFIYFRDAKGLRRYSAAGPCGIAAVTPLWLMYYNWFGIRWKAVEEAHKKLGAVVRISPNHLSFADPGAYKEIYGHKADIVKDVLCSHMGGDTPNMADTTDRADHARERKYLASIFSAKNFSAFETRIQHVTAKLIACVETKARGGKIADTDRFEARPDGSFGQRLWLNMYTYDVISSLIWSDSFDFLVKGDDSCVAEPITGEKKTVQAMSIFQNGVWYSVFCAHLPLFAYRALRYMTSSYKGTMAADVFGNIARCKTNKRLVSTPEESDVFSHLPVKVDQKGRPPMPMWEILADDFNDTTQTTLTNNIFLLATHPEVQAKLRSTLLQSIPQNERSMPSYSTLSQIPYLRAVLDESFRVLTPQRFGLPRRTVTVSTISGHAITPEVTVSSPLSELHNNPTLFTKPLEWIPERWMADNPDFTDTERRNLKDFVMPLRLGREPALAYLEISICAGGVGVVV</sequence>
<keyword evidence="4" id="KW-0812">Transmembrane</keyword>
<dbReference type="GO" id="GO:0004497">
    <property type="term" value="F:monooxygenase activity"/>
    <property type="evidence" value="ECO:0007669"/>
    <property type="project" value="InterPro"/>
</dbReference>
<evidence type="ECO:0000256" key="4">
    <source>
        <dbReference type="SAM" id="Phobius"/>
    </source>
</evidence>
<dbReference type="GO" id="GO:0005506">
    <property type="term" value="F:iron ion binding"/>
    <property type="evidence" value="ECO:0007669"/>
    <property type="project" value="InterPro"/>
</dbReference>
<feature type="transmembrane region" description="Helical" evidence="4">
    <location>
        <begin position="37"/>
        <end position="55"/>
    </location>
</feature>